<evidence type="ECO:0000313" key="3">
    <source>
        <dbReference type="Proteomes" id="UP001141259"/>
    </source>
</evidence>
<feature type="signal peptide" evidence="1">
    <location>
        <begin position="1"/>
        <end position="21"/>
    </location>
</feature>
<accession>A0A9X2VQA4</accession>
<keyword evidence="3" id="KW-1185">Reference proteome</keyword>
<proteinExistence type="predicted"/>
<evidence type="ECO:0008006" key="4">
    <source>
        <dbReference type="Google" id="ProtNLM"/>
    </source>
</evidence>
<evidence type="ECO:0000313" key="2">
    <source>
        <dbReference type="EMBL" id="MCS7480634.1"/>
    </source>
</evidence>
<dbReference type="Proteomes" id="UP001141259">
    <property type="component" value="Unassembled WGS sequence"/>
</dbReference>
<dbReference type="RefSeq" id="WP_259626122.1">
    <property type="nucleotide sequence ID" value="NZ_JANYMP010000014.1"/>
</dbReference>
<name>A0A9X2VQA4_9PSEU</name>
<evidence type="ECO:0000256" key="1">
    <source>
        <dbReference type="SAM" id="SignalP"/>
    </source>
</evidence>
<organism evidence="2 3">
    <name type="scientific">Umezawaea endophytica</name>
    <dbReference type="NCBI Taxonomy" id="1654476"/>
    <lineage>
        <taxon>Bacteria</taxon>
        <taxon>Bacillati</taxon>
        <taxon>Actinomycetota</taxon>
        <taxon>Actinomycetes</taxon>
        <taxon>Pseudonocardiales</taxon>
        <taxon>Pseudonocardiaceae</taxon>
        <taxon>Umezawaea</taxon>
    </lineage>
</organism>
<dbReference type="AlphaFoldDB" id="A0A9X2VQA4"/>
<keyword evidence="1" id="KW-0732">Signal</keyword>
<sequence length="146" mass="15667">MRIRLGAVALAGCAAVLGAVAQPAAAGTVVGERLTCASDLRTTGPLEIVNADWTYVYTLSWCVLEGRIVDAEHVVEHVVHTSNCTWAGRKKEEIDRGVSAWKAFDMSEFVCVGGDGKTEGVNPWVDVTFYPDGHFDRDGGVARSAR</sequence>
<comment type="caution">
    <text evidence="2">The sequence shown here is derived from an EMBL/GenBank/DDBJ whole genome shotgun (WGS) entry which is preliminary data.</text>
</comment>
<reference evidence="2" key="1">
    <citation type="submission" date="2022-08" db="EMBL/GenBank/DDBJ databases">
        <authorList>
            <person name="Tistechok S."/>
            <person name="Samborskyy M."/>
            <person name="Roman I."/>
        </authorList>
    </citation>
    <scope>NUCLEOTIDE SEQUENCE</scope>
    <source>
        <strain evidence="2">DSM 103496</strain>
    </source>
</reference>
<gene>
    <name evidence="2" type="ORF">NZH93_27585</name>
</gene>
<dbReference type="EMBL" id="JANYMP010000014">
    <property type="protein sequence ID" value="MCS7480634.1"/>
    <property type="molecule type" value="Genomic_DNA"/>
</dbReference>
<protein>
    <recommendedName>
        <fullName evidence="4">Secreted protein</fullName>
    </recommendedName>
</protein>
<feature type="chain" id="PRO_5040920797" description="Secreted protein" evidence="1">
    <location>
        <begin position="22"/>
        <end position="146"/>
    </location>
</feature>